<dbReference type="AlphaFoldDB" id="D7NCI6"/>
<sequence length="55" mass="6430">MTKVEITEWGELAIVEKLLSDYTQHTSDRKDPRVEHARNLLERIRPALVEATEQL</sequence>
<dbReference type="RefSeq" id="WP_004377534.1">
    <property type="nucleotide sequence ID" value="NZ_GL349566.1"/>
</dbReference>
<dbReference type="EMBL" id="GL349566">
    <property type="protein sequence ID" value="EFI48874.1"/>
    <property type="molecule type" value="Genomic_DNA"/>
</dbReference>
<evidence type="ECO:0000313" key="2">
    <source>
        <dbReference type="Proteomes" id="UP000003805"/>
    </source>
</evidence>
<dbReference type="Proteomes" id="UP000003805">
    <property type="component" value="Unassembled WGS sequence"/>
</dbReference>
<keyword evidence="2" id="KW-1185">Reference proteome</keyword>
<reference evidence="1 2" key="1">
    <citation type="submission" date="2010-02" db="EMBL/GenBank/DDBJ databases">
        <title>The Genome Sequence of Prevotella oris strain C735.</title>
        <authorList>
            <consortium name="The Broad Institute Genome Sequencing Platform"/>
            <person name="Ward D."/>
            <person name="Feldgarden M."/>
            <person name="Earl A."/>
            <person name="Young S.K."/>
            <person name="Zeng Q."/>
            <person name="Koehrsen M."/>
            <person name="Alvarado L."/>
            <person name="Berlin A."/>
            <person name="Bochicchio J."/>
            <person name="Borenstein D."/>
            <person name="Chapman S.B."/>
            <person name="Chen Z."/>
            <person name="Engels R."/>
            <person name="Freedman E."/>
            <person name="Gellesch M."/>
            <person name="Goldberg J."/>
            <person name="Griggs A."/>
            <person name="Gujja S."/>
            <person name="Heilman E."/>
            <person name="Heiman D."/>
            <person name="Hepburn T."/>
            <person name="Howarth C."/>
            <person name="Jen D."/>
            <person name="Larson L."/>
            <person name="Mehta T."/>
            <person name="Park D."/>
            <person name="Pearson M."/>
            <person name="Roberts A."/>
            <person name="Saif S."/>
            <person name="Shea T."/>
            <person name="Shenoy N."/>
            <person name="Sisk P."/>
            <person name="Stolte C."/>
            <person name="Sykes S."/>
            <person name="Thomson T."/>
            <person name="Walk T."/>
            <person name="White J."/>
            <person name="Yandava C."/>
            <person name="Sibley C.D."/>
            <person name="Field T.R."/>
            <person name="Grinwis M."/>
            <person name="Eshaghurshan C.S."/>
            <person name="Surette M.G."/>
            <person name="Haas B."/>
            <person name="Nusbaum C."/>
            <person name="Birren B."/>
        </authorList>
    </citation>
    <scope>NUCLEOTIDE SEQUENCE [LARGE SCALE GENOMIC DNA]</scope>
    <source>
        <strain evidence="1 2">C735</strain>
    </source>
</reference>
<protein>
    <submittedName>
        <fullName evidence="1">Uncharacterized protein</fullName>
    </submittedName>
</protein>
<name>D7NCI6_9BACT</name>
<organism evidence="1 2">
    <name type="scientific">Segatella oris C735</name>
    <dbReference type="NCBI Taxonomy" id="563008"/>
    <lineage>
        <taxon>Bacteria</taxon>
        <taxon>Pseudomonadati</taxon>
        <taxon>Bacteroidota</taxon>
        <taxon>Bacteroidia</taxon>
        <taxon>Bacteroidales</taxon>
        <taxon>Prevotellaceae</taxon>
        <taxon>Segatella</taxon>
    </lineage>
</organism>
<evidence type="ECO:0000313" key="1">
    <source>
        <dbReference type="EMBL" id="EFI48874.1"/>
    </source>
</evidence>
<accession>D7NCI6</accession>
<proteinExistence type="predicted"/>
<dbReference type="HOGENOM" id="CLU_3028534_0_0_10"/>
<gene>
    <name evidence="1" type="ORF">HMPREF0665_01249</name>
</gene>